<comment type="caution">
    <text evidence="1">The sequence shown here is derived from an EMBL/GenBank/DDBJ whole genome shotgun (WGS) entry which is preliminary data.</text>
</comment>
<gene>
    <name evidence="1" type="ORF">N7476_009897</name>
</gene>
<protein>
    <submittedName>
        <fullName evidence="1">Uncharacterized protein</fullName>
    </submittedName>
</protein>
<dbReference type="AlphaFoldDB" id="A0A9W9PQJ7"/>
<reference evidence="1" key="2">
    <citation type="journal article" date="2023" name="IMA Fungus">
        <title>Comparative genomic study of the Penicillium genus elucidates a diverse pangenome and 15 lateral gene transfer events.</title>
        <authorList>
            <person name="Petersen C."/>
            <person name="Sorensen T."/>
            <person name="Nielsen M.R."/>
            <person name="Sondergaard T.E."/>
            <person name="Sorensen J.L."/>
            <person name="Fitzpatrick D.A."/>
            <person name="Frisvad J.C."/>
            <person name="Nielsen K.L."/>
        </authorList>
    </citation>
    <scope>NUCLEOTIDE SEQUENCE</scope>
    <source>
        <strain evidence="1">IBT 21472</strain>
    </source>
</reference>
<organism evidence="1 2">
    <name type="scientific">Penicillium atrosanguineum</name>
    <dbReference type="NCBI Taxonomy" id="1132637"/>
    <lineage>
        <taxon>Eukaryota</taxon>
        <taxon>Fungi</taxon>
        <taxon>Dikarya</taxon>
        <taxon>Ascomycota</taxon>
        <taxon>Pezizomycotina</taxon>
        <taxon>Eurotiomycetes</taxon>
        <taxon>Eurotiomycetidae</taxon>
        <taxon>Eurotiales</taxon>
        <taxon>Aspergillaceae</taxon>
        <taxon>Penicillium</taxon>
    </lineage>
</organism>
<dbReference type="EMBL" id="JAPZBO010000009">
    <property type="protein sequence ID" value="KAJ5303098.1"/>
    <property type="molecule type" value="Genomic_DNA"/>
</dbReference>
<evidence type="ECO:0000313" key="1">
    <source>
        <dbReference type="EMBL" id="KAJ5303098.1"/>
    </source>
</evidence>
<sequence>MLHIDRDCVDIYWINCKQSTNGNTHRIIGLFNPGADRGAWYHCQGSPGAREPTYDYEKRLDSWSFESKQLISRIPTTVVNEVVQQAESIPPQDCGTWAMYLILRLEREGLVPVGNYEKLKNSYGCLHNDEDLGPGAMKPSPPPLLLPLPAPAPRGRLPRRTLMPQQTPMPQQTMRLQRGWEDEHHGYQIPYDSKVENWLRRI</sequence>
<name>A0A9W9PQJ7_9EURO</name>
<reference evidence="1" key="1">
    <citation type="submission" date="2022-12" db="EMBL/GenBank/DDBJ databases">
        <authorList>
            <person name="Petersen C."/>
        </authorList>
    </citation>
    <scope>NUCLEOTIDE SEQUENCE</scope>
    <source>
        <strain evidence="1">IBT 21472</strain>
    </source>
</reference>
<evidence type="ECO:0000313" key="2">
    <source>
        <dbReference type="Proteomes" id="UP001147746"/>
    </source>
</evidence>
<keyword evidence="2" id="KW-1185">Reference proteome</keyword>
<proteinExistence type="predicted"/>
<accession>A0A9W9PQJ7</accession>
<dbReference type="Proteomes" id="UP001147746">
    <property type="component" value="Unassembled WGS sequence"/>
</dbReference>